<dbReference type="SUPFAM" id="SSF53474">
    <property type="entry name" value="alpha/beta-Hydrolases"/>
    <property type="match status" value="1"/>
</dbReference>
<dbReference type="AlphaFoldDB" id="A0A3A1U4S9"/>
<dbReference type="GO" id="GO:0016787">
    <property type="term" value="F:hydrolase activity"/>
    <property type="evidence" value="ECO:0007669"/>
    <property type="project" value="UniProtKB-KW"/>
</dbReference>
<keyword evidence="2" id="KW-0378">Hydrolase</keyword>
<evidence type="ECO:0000313" key="5">
    <source>
        <dbReference type="Proteomes" id="UP000265742"/>
    </source>
</evidence>
<feature type="compositionally biased region" description="Low complexity" evidence="3">
    <location>
        <begin position="271"/>
        <end position="285"/>
    </location>
</feature>
<name>A0A3A1U4S9_9MICO</name>
<dbReference type="EMBL" id="QXTG01000001">
    <property type="protein sequence ID" value="RIX30457.1"/>
    <property type="molecule type" value="Genomic_DNA"/>
</dbReference>
<protein>
    <recommendedName>
        <fullName evidence="6">Phospholipase/carboxylesterase/thioesterase domain-containing protein</fullName>
    </recommendedName>
</protein>
<dbReference type="PANTHER" id="PTHR43037:SF5">
    <property type="entry name" value="FERULOYL ESTERASE"/>
    <property type="match status" value="1"/>
</dbReference>
<reference evidence="5" key="1">
    <citation type="submission" date="2018-09" db="EMBL/GenBank/DDBJ databases">
        <authorList>
            <person name="Kim I."/>
        </authorList>
    </citation>
    <scope>NUCLEOTIDE SEQUENCE [LARGE SCALE GENOMIC DNA]</scope>
    <source>
        <strain evidence="5">DD4a</strain>
    </source>
</reference>
<dbReference type="InterPro" id="IPR050955">
    <property type="entry name" value="Plant_Biomass_Hydrol_Est"/>
</dbReference>
<keyword evidence="5" id="KW-1185">Reference proteome</keyword>
<dbReference type="RefSeq" id="WP_119480818.1">
    <property type="nucleotide sequence ID" value="NZ_QXTG01000001.1"/>
</dbReference>
<evidence type="ECO:0000256" key="1">
    <source>
        <dbReference type="ARBA" id="ARBA00022729"/>
    </source>
</evidence>
<keyword evidence="1" id="KW-0732">Signal</keyword>
<proteinExistence type="predicted"/>
<dbReference type="Proteomes" id="UP000265742">
    <property type="component" value="Unassembled WGS sequence"/>
</dbReference>
<dbReference type="PANTHER" id="PTHR43037">
    <property type="entry name" value="UNNAMED PRODUCT-RELATED"/>
    <property type="match status" value="1"/>
</dbReference>
<evidence type="ECO:0000313" key="4">
    <source>
        <dbReference type="EMBL" id="RIX30457.1"/>
    </source>
</evidence>
<dbReference type="Gene3D" id="3.40.50.1820">
    <property type="entry name" value="alpha/beta hydrolase"/>
    <property type="match status" value="1"/>
</dbReference>
<comment type="caution">
    <text evidence="4">The sequence shown here is derived from an EMBL/GenBank/DDBJ whole genome shotgun (WGS) entry which is preliminary data.</text>
</comment>
<evidence type="ECO:0000256" key="2">
    <source>
        <dbReference type="ARBA" id="ARBA00022801"/>
    </source>
</evidence>
<evidence type="ECO:0008006" key="6">
    <source>
        <dbReference type="Google" id="ProtNLM"/>
    </source>
</evidence>
<accession>A0A3A1U4S9</accession>
<dbReference type="InterPro" id="IPR029058">
    <property type="entry name" value="AB_hydrolase_fold"/>
</dbReference>
<feature type="region of interest" description="Disordered" evidence="3">
    <location>
        <begin position="265"/>
        <end position="285"/>
    </location>
</feature>
<sequence>MSRISRETVVVGDRRRTLLRVRPSAPSPAAPLLLGLHGTGQTGAAFRRFGGRTLDALAERTGADLVLLDGHRRAWNDARRRRTSAAQRQDVDDVGFVRQVARAAGRPVLAIGYSNGGQLLHRVLREEHGLLAGAVLVAAGLPVDEDFTLVGVEPDRVPMLLLHGTADPIVPFDGGTTRVLGRSKGVVRSAAATAAAYAPEDPPAVTHDGAIERRDWGVVRLVVQEGVGHVVPNRRTSPLPFVVGPSHHDLDLGEEVQDFFAAQPDPLLSPRAGAAGAAGSRSARG</sequence>
<evidence type="ECO:0000256" key="3">
    <source>
        <dbReference type="SAM" id="MobiDB-lite"/>
    </source>
</evidence>
<organism evidence="4 5">
    <name type="scientific">Amnibacterium setariae</name>
    <dbReference type="NCBI Taxonomy" id="2306585"/>
    <lineage>
        <taxon>Bacteria</taxon>
        <taxon>Bacillati</taxon>
        <taxon>Actinomycetota</taxon>
        <taxon>Actinomycetes</taxon>
        <taxon>Micrococcales</taxon>
        <taxon>Microbacteriaceae</taxon>
        <taxon>Amnibacterium</taxon>
    </lineage>
</organism>
<gene>
    <name evidence="4" type="ORF">D1781_03240</name>
</gene>
<dbReference type="OrthoDB" id="9767239at2"/>